<name>A0ABD3I7V3_9MARC</name>
<organism evidence="2 3">
    <name type="scientific">Riccia sorocarpa</name>
    <dbReference type="NCBI Taxonomy" id="122646"/>
    <lineage>
        <taxon>Eukaryota</taxon>
        <taxon>Viridiplantae</taxon>
        <taxon>Streptophyta</taxon>
        <taxon>Embryophyta</taxon>
        <taxon>Marchantiophyta</taxon>
        <taxon>Marchantiopsida</taxon>
        <taxon>Marchantiidae</taxon>
        <taxon>Marchantiales</taxon>
        <taxon>Ricciaceae</taxon>
        <taxon>Riccia</taxon>
    </lineage>
</organism>
<feature type="chain" id="PRO_5044778216" evidence="1">
    <location>
        <begin position="28"/>
        <end position="255"/>
    </location>
</feature>
<proteinExistence type="predicted"/>
<dbReference type="Proteomes" id="UP001633002">
    <property type="component" value="Unassembled WGS sequence"/>
</dbReference>
<evidence type="ECO:0000313" key="3">
    <source>
        <dbReference type="Proteomes" id="UP001633002"/>
    </source>
</evidence>
<feature type="signal peptide" evidence="1">
    <location>
        <begin position="1"/>
        <end position="27"/>
    </location>
</feature>
<reference evidence="2 3" key="1">
    <citation type="submission" date="2024-09" db="EMBL/GenBank/DDBJ databases">
        <title>Chromosome-scale assembly of Riccia sorocarpa.</title>
        <authorList>
            <person name="Paukszto L."/>
        </authorList>
    </citation>
    <scope>NUCLEOTIDE SEQUENCE [LARGE SCALE GENOMIC DNA]</scope>
    <source>
        <strain evidence="2">LP-2024</strain>
        <tissue evidence="2">Aerial parts of the thallus</tissue>
    </source>
</reference>
<keyword evidence="1" id="KW-0732">Signal</keyword>
<evidence type="ECO:0000313" key="2">
    <source>
        <dbReference type="EMBL" id="KAL3699737.1"/>
    </source>
</evidence>
<dbReference type="EMBL" id="JBJQOH010000001">
    <property type="protein sequence ID" value="KAL3699737.1"/>
    <property type="molecule type" value="Genomic_DNA"/>
</dbReference>
<keyword evidence="3" id="KW-1185">Reference proteome</keyword>
<evidence type="ECO:0000256" key="1">
    <source>
        <dbReference type="SAM" id="SignalP"/>
    </source>
</evidence>
<accession>A0ABD3I7V3</accession>
<protein>
    <submittedName>
        <fullName evidence="2">Uncharacterized protein</fullName>
    </submittedName>
</protein>
<comment type="caution">
    <text evidence="2">The sequence shown here is derived from an EMBL/GenBank/DDBJ whole genome shotgun (WGS) entry which is preliminary data.</text>
</comment>
<gene>
    <name evidence="2" type="ORF">R1sor_017759</name>
</gene>
<dbReference type="PROSITE" id="PS51257">
    <property type="entry name" value="PROKAR_LIPOPROTEIN"/>
    <property type="match status" value="1"/>
</dbReference>
<dbReference type="AlphaFoldDB" id="A0ABD3I7V3"/>
<sequence>MKKALTAGDNVLLFGFSGVLAVGCVHSMEIMDLCQGVEIGSVQLITALTPEAALPYPNSGADYIAEAVNSYVLWDVVKVQLIGHQPAPFVSSDDVGCTVEDAVPIPDQLLLEAGPSTNPRAIPQNHRSYGPTDEYYFKLRENWSNVEVVLLSIIEGVPIAEGIIFRPFAKSCIDGLEVGEQFAGVLVVAVIEDADPILVDRDLPNFYTEGPRTMRWPILKLKVVSNGAILGHLYKAFVDSDTLEQQAGENNSVVP</sequence>